<dbReference type="Proteomes" id="UP000006804">
    <property type="component" value="Chromosome"/>
</dbReference>
<organism evidence="9 10">
    <name type="scientific">Pseudothermotoga thermarum DSM 5069</name>
    <dbReference type="NCBI Taxonomy" id="688269"/>
    <lineage>
        <taxon>Bacteria</taxon>
        <taxon>Thermotogati</taxon>
        <taxon>Thermotogota</taxon>
        <taxon>Thermotogae</taxon>
        <taxon>Thermotogales</taxon>
        <taxon>Thermotogaceae</taxon>
        <taxon>Pseudothermotoga</taxon>
    </lineage>
</organism>
<evidence type="ECO:0000256" key="6">
    <source>
        <dbReference type="ARBA" id="ARBA00022989"/>
    </source>
</evidence>
<evidence type="ECO:0000313" key="10">
    <source>
        <dbReference type="Proteomes" id="UP000006804"/>
    </source>
</evidence>
<reference evidence="9 10" key="1">
    <citation type="submission" date="2010-11" db="EMBL/GenBank/DDBJ databases">
        <title>The complete genome of Thermotoga thermarum DSM 5069.</title>
        <authorList>
            <consortium name="US DOE Joint Genome Institute (JGI-PGF)"/>
            <person name="Lucas S."/>
            <person name="Copeland A."/>
            <person name="Lapidus A."/>
            <person name="Bruce D."/>
            <person name="Goodwin L."/>
            <person name="Pitluck S."/>
            <person name="Kyrpides N."/>
            <person name="Mavromatis K."/>
            <person name="Ivanova N."/>
            <person name="Zeytun A."/>
            <person name="Brettin T."/>
            <person name="Detter J.C."/>
            <person name="Tapia R."/>
            <person name="Han C."/>
            <person name="Land M."/>
            <person name="Hauser L."/>
            <person name="Markowitz V."/>
            <person name="Cheng J.-F."/>
            <person name="Hugenholtz P."/>
            <person name="Woyke T."/>
            <person name="Wu D."/>
            <person name="Spring S."/>
            <person name="Schroeder M."/>
            <person name="Brambilla E."/>
            <person name="Klenk H.-P."/>
            <person name="Eisen J.A."/>
        </authorList>
    </citation>
    <scope>NUCLEOTIDE SEQUENCE [LARGE SCALE GENOMIC DNA]</scope>
    <source>
        <strain evidence="9 10">DSM 5069</strain>
    </source>
</reference>
<dbReference type="PATRIC" id="fig|688269.3.peg.533"/>
<dbReference type="STRING" id="688269.Theth_0513"/>
<dbReference type="RefSeq" id="WP_013931825.1">
    <property type="nucleotide sequence ID" value="NC_015707.1"/>
</dbReference>
<dbReference type="InterPro" id="IPR038770">
    <property type="entry name" value="Na+/solute_symporter_sf"/>
</dbReference>
<keyword evidence="4" id="KW-1003">Cell membrane</keyword>
<keyword evidence="6 8" id="KW-1133">Transmembrane helix</keyword>
<proteinExistence type="inferred from homology"/>
<evidence type="ECO:0000256" key="3">
    <source>
        <dbReference type="ARBA" id="ARBA00022448"/>
    </source>
</evidence>
<dbReference type="GO" id="GO:0005886">
    <property type="term" value="C:plasma membrane"/>
    <property type="evidence" value="ECO:0007669"/>
    <property type="project" value="UniProtKB-SubCell"/>
</dbReference>
<feature type="transmembrane region" description="Helical" evidence="8">
    <location>
        <begin position="6"/>
        <end position="23"/>
    </location>
</feature>
<dbReference type="EMBL" id="CP002351">
    <property type="protein sequence ID" value="AEH50602.1"/>
    <property type="molecule type" value="Genomic_DNA"/>
</dbReference>
<dbReference type="AlphaFoldDB" id="F7YX07"/>
<name>F7YX07_9THEM</name>
<dbReference type="PANTHER" id="PTHR36838:SF1">
    <property type="entry name" value="SLR1864 PROTEIN"/>
    <property type="match status" value="1"/>
</dbReference>
<feature type="transmembrane region" description="Helical" evidence="8">
    <location>
        <begin position="185"/>
        <end position="205"/>
    </location>
</feature>
<evidence type="ECO:0000256" key="7">
    <source>
        <dbReference type="ARBA" id="ARBA00023136"/>
    </source>
</evidence>
<dbReference type="InterPro" id="IPR004776">
    <property type="entry name" value="Mem_transp_PIN-like"/>
</dbReference>
<comment type="subcellular location">
    <subcellularLocation>
        <location evidence="1">Cell membrane</location>
        <topology evidence="1">Multi-pass membrane protein</topology>
    </subcellularLocation>
</comment>
<dbReference type="eggNOG" id="COG0679">
    <property type="taxonomic scope" value="Bacteria"/>
</dbReference>
<dbReference type="HOGENOM" id="CLU_056175_1_1_0"/>
<dbReference type="Gene3D" id="1.20.1530.20">
    <property type="match status" value="1"/>
</dbReference>
<dbReference type="OrthoDB" id="9798064at2"/>
<feature type="transmembrane region" description="Helical" evidence="8">
    <location>
        <begin position="124"/>
        <end position="143"/>
    </location>
</feature>
<evidence type="ECO:0000313" key="9">
    <source>
        <dbReference type="EMBL" id="AEH50602.1"/>
    </source>
</evidence>
<feature type="transmembrane region" description="Helical" evidence="8">
    <location>
        <begin position="217"/>
        <end position="237"/>
    </location>
</feature>
<keyword evidence="10" id="KW-1185">Reference proteome</keyword>
<dbReference type="KEGG" id="tta:Theth_0513"/>
<gene>
    <name evidence="9" type="ORF">Theth_0513</name>
</gene>
<evidence type="ECO:0000256" key="1">
    <source>
        <dbReference type="ARBA" id="ARBA00004651"/>
    </source>
</evidence>
<feature type="transmembrane region" description="Helical" evidence="8">
    <location>
        <begin position="155"/>
        <end position="173"/>
    </location>
</feature>
<keyword evidence="7 8" id="KW-0472">Membrane</keyword>
<sequence precursor="true">MTGAVANQILVIFILIGFGFFLKKIKMMEEGFTKTASDLIVHVTLPLLVVASMDREFSLEYAKNAILLFLIGGIMYLTHFLVGKFLAIFVEEHSKNIYTYMVVFGNVGFLGYPVARIAFGEIGVFYAAFFNLWFQLLNWTLGIKLMSKEKVSLKRLLTTPGLLAILFGLLLFFTPLKLPLVLKTAFSMVGEVSTPLSMFLIGAFIAEAKFSDFVGNLNLYLTALLKLAVCPFIMFLILLPFDLEHITKVLPIMMSGMPSGINAAIFAKKFGSNYKLASQGVIISTAFSLVTLPILMSILLK</sequence>
<feature type="transmembrane region" description="Helical" evidence="8">
    <location>
        <begin position="279"/>
        <end position="300"/>
    </location>
</feature>
<comment type="similarity">
    <text evidence="2">Belongs to the auxin efflux carrier (TC 2.A.69) family.</text>
</comment>
<evidence type="ECO:0000256" key="8">
    <source>
        <dbReference type="SAM" id="Phobius"/>
    </source>
</evidence>
<feature type="transmembrane region" description="Helical" evidence="8">
    <location>
        <begin position="65"/>
        <end position="90"/>
    </location>
</feature>
<evidence type="ECO:0000256" key="5">
    <source>
        <dbReference type="ARBA" id="ARBA00022692"/>
    </source>
</evidence>
<dbReference type="GO" id="GO:0055085">
    <property type="term" value="P:transmembrane transport"/>
    <property type="evidence" value="ECO:0007669"/>
    <property type="project" value="InterPro"/>
</dbReference>
<dbReference type="Pfam" id="PF03547">
    <property type="entry name" value="Mem_trans"/>
    <property type="match status" value="2"/>
</dbReference>
<evidence type="ECO:0000256" key="4">
    <source>
        <dbReference type="ARBA" id="ARBA00022475"/>
    </source>
</evidence>
<feature type="transmembrane region" description="Helical" evidence="8">
    <location>
        <begin position="97"/>
        <end position="118"/>
    </location>
</feature>
<evidence type="ECO:0000256" key="2">
    <source>
        <dbReference type="ARBA" id="ARBA00010145"/>
    </source>
</evidence>
<protein>
    <submittedName>
        <fullName evidence="9">Auxin Efflux Carrier</fullName>
    </submittedName>
</protein>
<keyword evidence="5 8" id="KW-0812">Transmembrane</keyword>
<dbReference type="PANTHER" id="PTHR36838">
    <property type="entry name" value="AUXIN EFFLUX CARRIER FAMILY PROTEIN"/>
    <property type="match status" value="1"/>
</dbReference>
<feature type="transmembrane region" description="Helical" evidence="8">
    <location>
        <begin position="35"/>
        <end position="53"/>
    </location>
</feature>
<keyword evidence="3" id="KW-0813">Transport</keyword>
<accession>F7YX07</accession>